<comment type="subcellular location">
    <subcellularLocation>
        <location evidence="1">Cell inner membrane</location>
        <topology evidence="1">Multi-pass membrane protein</topology>
    </subcellularLocation>
    <subcellularLocation>
        <location evidence="9">Cell membrane</location>
        <topology evidence="9">Multi-pass membrane protein</topology>
    </subcellularLocation>
</comment>
<dbReference type="AlphaFoldDB" id="A0A2W5UVR5"/>
<organism evidence="11 12">
    <name type="scientific">Caulobacter segnis</name>
    <dbReference type="NCBI Taxonomy" id="88688"/>
    <lineage>
        <taxon>Bacteria</taxon>
        <taxon>Pseudomonadati</taxon>
        <taxon>Pseudomonadota</taxon>
        <taxon>Alphaproteobacteria</taxon>
        <taxon>Caulobacterales</taxon>
        <taxon>Caulobacteraceae</taxon>
        <taxon>Caulobacter</taxon>
    </lineage>
</organism>
<proteinExistence type="inferred from homology"/>
<reference evidence="11 12" key="1">
    <citation type="submission" date="2017-08" db="EMBL/GenBank/DDBJ databases">
        <title>Infants hospitalized years apart are colonized by the same room-sourced microbial strains.</title>
        <authorList>
            <person name="Brooks B."/>
            <person name="Olm M.R."/>
            <person name="Firek B.A."/>
            <person name="Baker R."/>
            <person name="Thomas B.C."/>
            <person name="Morowitz M.J."/>
            <person name="Banfield J.F."/>
        </authorList>
    </citation>
    <scope>NUCLEOTIDE SEQUENCE [LARGE SCALE GENOMIC DNA]</scope>
    <source>
        <strain evidence="11">S2_003_000_R2_4</strain>
    </source>
</reference>
<gene>
    <name evidence="11" type="ORF">DI526_18530</name>
</gene>
<dbReference type="InterPro" id="IPR000515">
    <property type="entry name" value="MetI-like"/>
</dbReference>
<dbReference type="PROSITE" id="PS50928">
    <property type="entry name" value="ABC_TM1"/>
    <property type="match status" value="1"/>
</dbReference>
<dbReference type="GO" id="GO:0022857">
    <property type="term" value="F:transmembrane transporter activity"/>
    <property type="evidence" value="ECO:0007669"/>
    <property type="project" value="InterPro"/>
</dbReference>
<evidence type="ECO:0000256" key="1">
    <source>
        <dbReference type="ARBA" id="ARBA00004429"/>
    </source>
</evidence>
<dbReference type="CDD" id="cd06261">
    <property type="entry name" value="TM_PBP2"/>
    <property type="match status" value="1"/>
</dbReference>
<feature type="transmembrane region" description="Helical" evidence="9">
    <location>
        <begin position="189"/>
        <end position="210"/>
    </location>
</feature>
<dbReference type="Proteomes" id="UP000249393">
    <property type="component" value="Unassembled WGS sequence"/>
</dbReference>
<evidence type="ECO:0000256" key="9">
    <source>
        <dbReference type="RuleBase" id="RU363032"/>
    </source>
</evidence>
<keyword evidence="6" id="KW-0029">Amino-acid transport</keyword>
<dbReference type="InterPro" id="IPR043429">
    <property type="entry name" value="ArtM/GltK/GlnP/TcyL/YhdX-like"/>
</dbReference>
<keyword evidence="3 9" id="KW-0813">Transport</keyword>
<feature type="transmembrane region" description="Helical" evidence="9">
    <location>
        <begin position="85"/>
        <end position="105"/>
    </location>
</feature>
<evidence type="ECO:0000256" key="5">
    <source>
        <dbReference type="ARBA" id="ARBA00022692"/>
    </source>
</evidence>
<evidence type="ECO:0000256" key="2">
    <source>
        <dbReference type="ARBA" id="ARBA00010072"/>
    </source>
</evidence>
<dbReference type="SUPFAM" id="SSF161098">
    <property type="entry name" value="MetI-like"/>
    <property type="match status" value="1"/>
</dbReference>
<dbReference type="RefSeq" id="WP_304281130.1">
    <property type="nucleotide sequence ID" value="NZ_QFQZ01000076.1"/>
</dbReference>
<keyword evidence="5 9" id="KW-0812">Transmembrane</keyword>
<dbReference type="GO" id="GO:0043190">
    <property type="term" value="C:ATP-binding cassette (ABC) transporter complex"/>
    <property type="evidence" value="ECO:0007669"/>
    <property type="project" value="InterPro"/>
</dbReference>
<feature type="transmembrane region" description="Helical" evidence="9">
    <location>
        <begin position="20"/>
        <end position="48"/>
    </location>
</feature>
<dbReference type="Pfam" id="PF00528">
    <property type="entry name" value="BPD_transp_1"/>
    <property type="match status" value="1"/>
</dbReference>
<dbReference type="PANTHER" id="PTHR30614">
    <property type="entry name" value="MEMBRANE COMPONENT OF AMINO ACID ABC TRANSPORTER"/>
    <property type="match status" value="1"/>
</dbReference>
<evidence type="ECO:0000256" key="3">
    <source>
        <dbReference type="ARBA" id="ARBA00022448"/>
    </source>
</evidence>
<keyword evidence="8 9" id="KW-0472">Membrane</keyword>
<dbReference type="EMBL" id="QFQZ01000076">
    <property type="protein sequence ID" value="PZR31790.1"/>
    <property type="molecule type" value="Genomic_DNA"/>
</dbReference>
<evidence type="ECO:0000313" key="12">
    <source>
        <dbReference type="Proteomes" id="UP000249393"/>
    </source>
</evidence>
<evidence type="ECO:0000313" key="11">
    <source>
        <dbReference type="EMBL" id="PZR31790.1"/>
    </source>
</evidence>
<keyword evidence="4" id="KW-1003">Cell membrane</keyword>
<comment type="caution">
    <text evidence="11">The sequence shown here is derived from an EMBL/GenBank/DDBJ whole genome shotgun (WGS) entry which is preliminary data.</text>
</comment>
<protein>
    <submittedName>
        <fullName evidence="11">Amino acid ABC transporter permease</fullName>
    </submittedName>
</protein>
<comment type="similarity">
    <text evidence="2">Belongs to the binding-protein-dependent transport system permease family. HisMQ subfamily.</text>
</comment>
<dbReference type="InterPro" id="IPR035906">
    <property type="entry name" value="MetI-like_sf"/>
</dbReference>
<evidence type="ECO:0000256" key="8">
    <source>
        <dbReference type="ARBA" id="ARBA00023136"/>
    </source>
</evidence>
<dbReference type="PANTHER" id="PTHR30614:SF0">
    <property type="entry name" value="L-CYSTINE TRANSPORT SYSTEM PERMEASE PROTEIN TCYL"/>
    <property type="match status" value="1"/>
</dbReference>
<feature type="transmembrane region" description="Helical" evidence="9">
    <location>
        <begin position="60"/>
        <end position="79"/>
    </location>
</feature>
<dbReference type="NCBIfam" id="TIGR01726">
    <property type="entry name" value="HEQRo_perm_3TM"/>
    <property type="match status" value="1"/>
</dbReference>
<keyword evidence="7 9" id="KW-1133">Transmembrane helix</keyword>
<evidence type="ECO:0000256" key="6">
    <source>
        <dbReference type="ARBA" id="ARBA00022970"/>
    </source>
</evidence>
<evidence type="ECO:0000256" key="4">
    <source>
        <dbReference type="ARBA" id="ARBA00022475"/>
    </source>
</evidence>
<accession>A0A2W5UVR5</accession>
<name>A0A2W5UVR5_9CAUL</name>
<sequence>MGGLNQFFADAVQFLPILMSGLMVTIGVTLAALVLSIALGLVWTLMGISKVPALRAVSRVVINTVRGVPIIVQLFYVYFVLPELGVQLDAFVAGAIGLGVAYSVYQAENFRAGFSSVDPMLIEAAQSLGMSERKIMLRVIMPLAIRVTLPPFGNTAVMLLKDSSIASTITVAELTRAGQLLAVSTFKNMSVYTLIALLYLAMSLPLTYLVGRLERRFARK</sequence>
<dbReference type="Gene3D" id="1.10.3720.10">
    <property type="entry name" value="MetI-like"/>
    <property type="match status" value="1"/>
</dbReference>
<dbReference type="GO" id="GO:0006865">
    <property type="term" value="P:amino acid transport"/>
    <property type="evidence" value="ECO:0007669"/>
    <property type="project" value="UniProtKB-KW"/>
</dbReference>
<feature type="domain" description="ABC transmembrane type-1" evidence="10">
    <location>
        <begin position="22"/>
        <end position="210"/>
    </location>
</feature>
<evidence type="ECO:0000259" key="10">
    <source>
        <dbReference type="PROSITE" id="PS50928"/>
    </source>
</evidence>
<evidence type="ECO:0000256" key="7">
    <source>
        <dbReference type="ARBA" id="ARBA00022989"/>
    </source>
</evidence>
<dbReference type="InterPro" id="IPR010065">
    <property type="entry name" value="AA_ABC_transptr_permease_3TM"/>
</dbReference>